<gene>
    <name evidence="1" type="ORF">MNBD_PLANCTO02-1579</name>
</gene>
<proteinExistence type="predicted"/>
<dbReference type="SUPFAM" id="SSF48452">
    <property type="entry name" value="TPR-like"/>
    <property type="match status" value="1"/>
</dbReference>
<organism evidence="1">
    <name type="scientific">hydrothermal vent metagenome</name>
    <dbReference type="NCBI Taxonomy" id="652676"/>
    <lineage>
        <taxon>unclassified sequences</taxon>
        <taxon>metagenomes</taxon>
        <taxon>ecological metagenomes</taxon>
    </lineage>
</organism>
<dbReference type="Gene3D" id="1.25.40.10">
    <property type="entry name" value="Tetratricopeptide repeat domain"/>
    <property type="match status" value="1"/>
</dbReference>
<dbReference type="NCBIfam" id="NF047558">
    <property type="entry name" value="TPR_END_plus"/>
    <property type="match status" value="1"/>
</dbReference>
<evidence type="ECO:0000313" key="1">
    <source>
        <dbReference type="EMBL" id="VAX40926.1"/>
    </source>
</evidence>
<sequence length="174" mass="20143">MAHHSQRRYKKKVDAAEGYLMLEMPDHALHELAHTSFPQEFTFQAAHLQGDAYRTKEEYSTALEHYYLAEFEKPNNVSLLLNMAWCLKRIDELQVAIKKTKRAYEASPEESIILYNLSCYYALANDKSQSLSWLGRALRMDEALTKLIPQETDFDSLRDDKDFLFVVETAGAEV</sequence>
<protein>
    <submittedName>
        <fullName evidence="1">Uncharacterized protein</fullName>
    </submittedName>
</protein>
<dbReference type="EMBL" id="UOGL01000494">
    <property type="protein sequence ID" value="VAX40926.1"/>
    <property type="molecule type" value="Genomic_DNA"/>
</dbReference>
<dbReference type="AlphaFoldDB" id="A0A3B1DDL8"/>
<dbReference type="InterPro" id="IPR011990">
    <property type="entry name" value="TPR-like_helical_dom_sf"/>
</dbReference>
<name>A0A3B1DDL8_9ZZZZ</name>
<reference evidence="1" key="1">
    <citation type="submission" date="2018-06" db="EMBL/GenBank/DDBJ databases">
        <authorList>
            <person name="Zhirakovskaya E."/>
        </authorList>
    </citation>
    <scope>NUCLEOTIDE SEQUENCE</scope>
</reference>
<accession>A0A3B1DDL8</accession>